<feature type="region of interest" description="Disordered" evidence="3">
    <location>
        <begin position="1"/>
        <end position="60"/>
    </location>
</feature>
<evidence type="ECO:0000256" key="3">
    <source>
        <dbReference type="SAM" id="MobiDB-lite"/>
    </source>
</evidence>
<keyword evidence="1 5" id="KW-0645">Protease</keyword>
<evidence type="ECO:0000313" key="6">
    <source>
        <dbReference type="Proteomes" id="UP000293638"/>
    </source>
</evidence>
<dbReference type="OrthoDB" id="73775at2"/>
<proteinExistence type="predicted"/>
<dbReference type="PANTHER" id="PTHR43343:SF3">
    <property type="entry name" value="PROTEASE DO-LIKE 8, CHLOROPLASTIC"/>
    <property type="match status" value="1"/>
</dbReference>
<dbReference type="Proteomes" id="UP000293638">
    <property type="component" value="Unassembled WGS sequence"/>
</dbReference>
<feature type="compositionally biased region" description="Low complexity" evidence="3">
    <location>
        <begin position="116"/>
        <end position="131"/>
    </location>
</feature>
<reference evidence="5 6" key="1">
    <citation type="submission" date="2019-02" db="EMBL/GenBank/DDBJ databases">
        <title>Genomic Encyclopedia of Type Strains, Phase IV (KMG-IV): sequencing the most valuable type-strain genomes for metagenomic binning, comparative biology and taxonomic classification.</title>
        <authorList>
            <person name="Goeker M."/>
        </authorList>
    </citation>
    <scope>NUCLEOTIDE SEQUENCE [LARGE SCALE GENOMIC DNA]</scope>
    <source>
        <strain evidence="5 6">DSM 45622</strain>
    </source>
</reference>
<dbReference type="PANTHER" id="PTHR43343">
    <property type="entry name" value="PEPTIDASE S12"/>
    <property type="match status" value="1"/>
</dbReference>
<dbReference type="InterPro" id="IPR051201">
    <property type="entry name" value="Chloro_Bact_Ser_Proteases"/>
</dbReference>
<dbReference type="RefSeq" id="WP_130491749.1">
    <property type="nucleotide sequence ID" value="NZ_SGXD01000001.1"/>
</dbReference>
<feature type="region of interest" description="Disordered" evidence="3">
    <location>
        <begin position="88"/>
        <end position="161"/>
    </location>
</feature>
<dbReference type="Gene3D" id="2.30.42.10">
    <property type="match status" value="1"/>
</dbReference>
<comment type="caution">
    <text evidence="5">The sequence shown here is derived from an EMBL/GenBank/DDBJ whole genome shotgun (WGS) entry which is preliminary data.</text>
</comment>
<dbReference type="SUPFAM" id="SSF50156">
    <property type="entry name" value="PDZ domain-like"/>
    <property type="match status" value="1"/>
</dbReference>
<feature type="compositionally biased region" description="Low complexity" evidence="3">
    <location>
        <begin position="88"/>
        <end position="103"/>
    </location>
</feature>
<evidence type="ECO:0000256" key="2">
    <source>
        <dbReference type="ARBA" id="ARBA00022801"/>
    </source>
</evidence>
<dbReference type="InterPro" id="IPR001478">
    <property type="entry name" value="PDZ"/>
</dbReference>
<dbReference type="SMART" id="SM00228">
    <property type="entry name" value="PDZ"/>
    <property type="match status" value="1"/>
</dbReference>
<keyword evidence="2" id="KW-0378">Hydrolase</keyword>
<evidence type="ECO:0000313" key="5">
    <source>
        <dbReference type="EMBL" id="RZS91717.1"/>
    </source>
</evidence>
<dbReference type="GO" id="GO:0006508">
    <property type="term" value="P:proteolysis"/>
    <property type="evidence" value="ECO:0007669"/>
    <property type="project" value="UniProtKB-KW"/>
</dbReference>
<dbReference type="GO" id="GO:0004252">
    <property type="term" value="F:serine-type endopeptidase activity"/>
    <property type="evidence" value="ECO:0007669"/>
    <property type="project" value="InterPro"/>
</dbReference>
<keyword evidence="6" id="KW-1185">Reference proteome</keyword>
<evidence type="ECO:0000256" key="1">
    <source>
        <dbReference type="ARBA" id="ARBA00022670"/>
    </source>
</evidence>
<feature type="compositionally biased region" description="Basic residues" evidence="3">
    <location>
        <begin position="49"/>
        <end position="58"/>
    </location>
</feature>
<protein>
    <submittedName>
        <fullName evidence="5">S1-C subfamily serine protease</fullName>
    </submittedName>
</protein>
<dbReference type="InterPro" id="IPR009003">
    <property type="entry name" value="Peptidase_S1_PA"/>
</dbReference>
<gene>
    <name evidence="5" type="ORF">EV189_0964</name>
</gene>
<dbReference type="AlphaFoldDB" id="A0A4Q7NWY8"/>
<sequence>MSDDMHGSSDSSEINGGQQQRGPEFHWPPTAGHAAAAAPAAGAVESVRRRLSGRRVSRRTTTSLAAVTVLALGAGAGVVGYEVTTGPSAAASSTAAPSPVAPTRWGYGSGGPQDRSPWGTGWAPSGSSGSTGSSGGGATGSTSSGTRSSGTASSAGADGPSDAASIAAKADSFVVDVVSTLNGGEAAGTGIVLTSTGEILTNNHVIEGATSISVRDVANGRSYAATVVGYDRTEDVAVLQLKGASGLATAPIASGTTTTGTKVVAVGNAGGTGGTPSYAGGAIVATGQTITASDEDGGNPETLTSLLETDAAIQAGDSGGPLVDTAGRVVGMDTAASASGGYATAAYTSTTQGYAIPIANALTIARAIVAGQGSSTIHIGATAALGVYVEPTTSSFGSRSAFGSGVAQIPTSGVVVAGVASGSGAAKAGLAAGDTIESVAGVQVATSSALTQEMTRLEAGSSVMVRYLDADGTAHSVRVALGTGTPQ</sequence>
<feature type="domain" description="PDZ" evidence="4">
    <location>
        <begin position="388"/>
        <end position="459"/>
    </location>
</feature>
<dbReference type="PRINTS" id="PR00834">
    <property type="entry name" value="PROTEASES2C"/>
</dbReference>
<accession>A0A4Q7NWY8</accession>
<dbReference type="PROSITE" id="PS50106">
    <property type="entry name" value="PDZ"/>
    <property type="match status" value="1"/>
</dbReference>
<feature type="compositionally biased region" description="Low complexity" evidence="3">
    <location>
        <begin position="140"/>
        <end position="161"/>
    </location>
</feature>
<dbReference type="Pfam" id="PF13365">
    <property type="entry name" value="Trypsin_2"/>
    <property type="match status" value="1"/>
</dbReference>
<dbReference type="SUPFAM" id="SSF50494">
    <property type="entry name" value="Trypsin-like serine proteases"/>
    <property type="match status" value="1"/>
</dbReference>
<dbReference type="Pfam" id="PF13180">
    <property type="entry name" value="PDZ_2"/>
    <property type="match status" value="1"/>
</dbReference>
<organism evidence="5 6">
    <name type="scientific">Motilibacter rhizosphaerae</name>
    <dbReference type="NCBI Taxonomy" id="598652"/>
    <lineage>
        <taxon>Bacteria</taxon>
        <taxon>Bacillati</taxon>
        <taxon>Actinomycetota</taxon>
        <taxon>Actinomycetes</taxon>
        <taxon>Motilibacterales</taxon>
        <taxon>Motilibacteraceae</taxon>
        <taxon>Motilibacter</taxon>
    </lineage>
</organism>
<dbReference type="InterPro" id="IPR036034">
    <property type="entry name" value="PDZ_sf"/>
</dbReference>
<name>A0A4Q7NWY8_9ACTN</name>
<feature type="compositionally biased region" description="Low complexity" evidence="3">
    <location>
        <begin position="31"/>
        <end position="43"/>
    </location>
</feature>
<dbReference type="EMBL" id="SGXD01000001">
    <property type="protein sequence ID" value="RZS91717.1"/>
    <property type="molecule type" value="Genomic_DNA"/>
</dbReference>
<dbReference type="InterPro" id="IPR001940">
    <property type="entry name" value="Peptidase_S1C"/>
</dbReference>
<dbReference type="Gene3D" id="2.40.10.120">
    <property type="match status" value="1"/>
</dbReference>
<evidence type="ECO:0000259" key="4">
    <source>
        <dbReference type="PROSITE" id="PS50106"/>
    </source>
</evidence>